<feature type="domain" description="Methyltransferase" evidence="2">
    <location>
        <begin position="70"/>
        <end position="168"/>
    </location>
</feature>
<keyword evidence="1 3" id="KW-0808">Transferase</keyword>
<dbReference type="OrthoDB" id="9797252at2"/>
<name>A0A4U1JE92_9BACT</name>
<dbReference type="PANTHER" id="PTHR43861">
    <property type="entry name" value="TRANS-ACONITATE 2-METHYLTRANSFERASE-RELATED"/>
    <property type="match status" value="1"/>
</dbReference>
<organism evidence="3 4">
    <name type="scientific">Polyangium fumosum</name>
    <dbReference type="NCBI Taxonomy" id="889272"/>
    <lineage>
        <taxon>Bacteria</taxon>
        <taxon>Pseudomonadati</taxon>
        <taxon>Myxococcota</taxon>
        <taxon>Polyangia</taxon>
        <taxon>Polyangiales</taxon>
        <taxon>Polyangiaceae</taxon>
        <taxon>Polyangium</taxon>
    </lineage>
</organism>
<evidence type="ECO:0000313" key="3">
    <source>
        <dbReference type="EMBL" id="TKD08966.1"/>
    </source>
</evidence>
<dbReference type="GO" id="GO:0032259">
    <property type="term" value="P:methylation"/>
    <property type="evidence" value="ECO:0007669"/>
    <property type="project" value="UniProtKB-KW"/>
</dbReference>
<evidence type="ECO:0000313" key="4">
    <source>
        <dbReference type="Proteomes" id="UP000309215"/>
    </source>
</evidence>
<proteinExistence type="predicted"/>
<dbReference type="Gene3D" id="3.40.50.150">
    <property type="entry name" value="Vaccinia Virus protein VP39"/>
    <property type="match status" value="1"/>
</dbReference>
<protein>
    <submittedName>
        <fullName evidence="3">Class I SAM-dependent methyltransferase</fullName>
    </submittedName>
</protein>
<keyword evidence="3" id="KW-0489">Methyltransferase</keyword>
<dbReference type="CDD" id="cd02440">
    <property type="entry name" value="AdoMet_MTases"/>
    <property type="match status" value="1"/>
</dbReference>
<dbReference type="AlphaFoldDB" id="A0A4U1JE92"/>
<evidence type="ECO:0000256" key="1">
    <source>
        <dbReference type="ARBA" id="ARBA00022679"/>
    </source>
</evidence>
<sequence>MAFPKYLLLPQLLSYALRAPRDPAKAWDRFWSGIRRTGHHGEVLWDTEDAREIEEVTRRVSSHFIPDLPVIDIGCGNGRFTRLLAARFSKVVGLDVSSHAIEKAHAESVGITNLSFHVADVSMPYALRWITDELGEANVFMRGVLHVLDPQRRAVAVENMRGALGPRGVLYLSESSIDGDPLDHMVLQGATPTYLPEPVRKVVAAGVRPPSRFGDAEVREYFPGAAWEILESGPTVMYTLPLRTPDEIEALPSYFAVARRRG</sequence>
<dbReference type="RefSeq" id="WP_136929563.1">
    <property type="nucleotide sequence ID" value="NZ_SSMQ01000012.1"/>
</dbReference>
<dbReference type="Pfam" id="PF13649">
    <property type="entry name" value="Methyltransf_25"/>
    <property type="match status" value="1"/>
</dbReference>
<accession>A0A4U1JE92</accession>
<dbReference type="Proteomes" id="UP000309215">
    <property type="component" value="Unassembled WGS sequence"/>
</dbReference>
<comment type="caution">
    <text evidence="3">The sequence shown here is derived from an EMBL/GenBank/DDBJ whole genome shotgun (WGS) entry which is preliminary data.</text>
</comment>
<dbReference type="InterPro" id="IPR041698">
    <property type="entry name" value="Methyltransf_25"/>
</dbReference>
<reference evidence="3 4" key="1">
    <citation type="submission" date="2019-04" db="EMBL/GenBank/DDBJ databases">
        <authorList>
            <person name="Li Y."/>
            <person name="Wang J."/>
        </authorList>
    </citation>
    <scope>NUCLEOTIDE SEQUENCE [LARGE SCALE GENOMIC DNA]</scope>
    <source>
        <strain evidence="3 4">DSM 14668</strain>
    </source>
</reference>
<evidence type="ECO:0000259" key="2">
    <source>
        <dbReference type="Pfam" id="PF13649"/>
    </source>
</evidence>
<dbReference type="EMBL" id="SSMQ01000012">
    <property type="protein sequence ID" value="TKD08966.1"/>
    <property type="molecule type" value="Genomic_DNA"/>
</dbReference>
<dbReference type="InterPro" id="IPR029063">
    <property type="entry name" value="SAM-dependent_MTases_sf"/>
</dbReference>
<keyword evidence="4" id="KW-1185">Reference proteome</keyword>
<gene>
    <name evidence="3" type="ORF">E8A74_14380</name>
</gene>
<dbReference type="GO" id="GO:0008168">
    <property type="term" value="F:methyltransferase activity"/>
    <property type="evidence" value="ECO:0007669"/>
    <property type="project" value="UniProtKB-KW"/>
</dbReference>
<dbReference type="SUPFAM" id="SSF53335">
    <property type="entry name" value="S-adenosyl-L-methionine-dependent methyltransferases"/>
    <property type="match status" value="1"/>
</dbReference>